<dbReference type="InterPro" id="IPR036188">
    <property type="entry name" value="FAD/NAD-bd_sf"/>
</dbReference>
<dbReference type="PROSITE" id="PS51318">
    <property type="entry name" value="TAT"/>
    <property type="match status" value="1"/>
</dbReference>
<dbReference type="InterPro" id="IPR050281">
    <property type="entry name" value="Flavin_monoamine_oxidase"/>
</dbReference>
<evidence type="ECO:0000259" key="3">
    <source>
        <dbReference type="Pfam" id="PF01593"/>
    </source>
</evidence>
<dbReference type="EMBL" id="SOFG01000022">
    <property type="protein sequence ID" value="TFB84316.1"/>
    <property type="molecule type" value="Genomic_DNA"/>
</dbReference>
<feature type="region of interest" description="Disordered" evidence="1">
    <location>
        <begin position="33"/>
        <end position="59"/>
    </location>
</feature>
<dbReference type="Pfam" id="PF01593">
    <property type="entry name" value="Amino_oxidase"/>
    <property type="match status" value="2"/>
</dbReference>
<protein>
    <submittedName>
        <fullName evidence="4">FAD-dependent oxidoreductase</fullName>
    </submittedName>
</protein>
<organism evidence="4 5">
    <name type="scientific">Cryobacterium algoricola</name>
    <dbReference type="NCBI Taxonomy" id="1259183"/>
    <lineage>
        <taxon>Bacteria</taxon>
        <taxon>Bacillati</taxon>
        <taxon>Actinomycetota</taxon>
        <taxon>Actinomycetes</taxon>
        <taxon>Micrococcales</taxon>
        <taxon>Microbacteriaceae</taxon>
        <taxon>Cryobacterium</taxon>
    </lineage>
</organism>
<feature type="chain" id="PRO_5045267015" evidence="2">
    <location>
        <begin position="28"/>
        <end position="490"/>
    </location>
</feature>
<evidence type="ECO:0000256" key="1">
    <source>
        <dbReference type="SAM" id="MobiDB-lite"/>
    </source>
</evidence>
<feature type="domain" description="Amine oxidase" evidence="3">
    <location>
        <begin position="55"/>
        <end position="129"/>
    </location>
</feature>
<dbReference type="SUPFAM" id="SSF51905">
    <property type="entry name" value="FAD/NAD(P)-binding domain"/>
    <property type="match status" value="2"/>
</dbReference>
<gene>
    <name evidence="4" type="ORF">E3O44_15915</name>
</gene>
<name>A0ABY2I8V0_9MICO</name>
<dbReference type="PANTHER" id="PTHR10742:SF410">
    <property type="entry name" value="LYSINE-SPECIFIC HISTONE DEMETHYLASE 2"/>
    <property type="match status" value="1"/>
</dbReference>
<dbReference type="InterPro" id="IPR006311">
    <property type="entry name" value="TAT_signal"/>
</dbReference>
<feature type="signal peptide" evidence="2">
    <location>
        <begin position="1"/>
        <end position="27"/>
    </location>
</feature>
<feature type="compositionally biased region" description="Pro residues" evidence="1">
    <location>
        <begin position="45"/>
        <end position="57"/>
    </location>
</feature>
<comment type="caution">
    <text evidence="4">The sequence shown here is derived from an EMBL/GenBank/DDBJ whole genome shotgun (WGS) entry which is preliminary data.</text>
</comment>
<reference evidence="4 5" key="1">
    <citation type="submission" date="2019-03" db="EMBL/GenBank/DDBJ databases">
        <title>Genomics of glacier-inhabiting Cryobacterium strains.</title>
        <authorList>
            <person name="Liu Q."/>
            <person name="Xin Y.-H."/>
        </authorList>
    </citation>
    <scope>NUCLEOTIDE SEQUENCE [LARGE SCALE GENOMIC DNA]</scope>
    <source>
        <strain evidence="4 5">MDB2-B</strain>
    </source>
</reference>
<evidence type="ECO:0000256" key="2">
    <source>
        <dbReference type="SAM" id="SignalP"/>
    </source>
</evidence>
<dbReference type="Proteomes" id="UP000297608">
    <property type="component" value="Unassembled WGS sequence"/>
</dbReference>
<dbReference type="RefSeq" id="WP_134535757.1">
    <property type="nucleotide sequence ID" value="NZ_SOFG01000022.1"/>
</dbReference>
<dbReference type="PANTHER" id="PTHR10742">
    <property type="entry name" value="FLAVIN MONOAMINE OXIDASE"/>
    <property type="match status" value="1"/>
</dbReference>
<feature type="domain" description="Amine oxidase" evidence="3">
    <location>
        <begin position="145"/>
        <end position="476"/>
    </location>
</feature>
<dbReference type="SUPFAM" id="SSF54373">
    <property type="entry name" value="FAD-linked reductases, C-terminal domain"/>
    <property type="match status" value="1"/>
</dbReference>
<proteinExistence type="predicted"/>
<sequence length="490" mass="50716">MTPDARNAMKRRTFLIGVTGLSTLVLTACVSPAPRPSASATATPTPEPKPTVSPVPKPAQMRRTSWSADPFARGSYSFAAVDSTPEQRTALAQPVLDRVFFAGEATSPDAPGTVQGGRDTGLRAAREVISAAAPGERIAVIGAGIAGLSAARFLKDAGFEVVLVEARDRIGGRIDTVSDKNWPFPIELGPSFVSHSGTTSLDEEFTRLGIATAPFPSASETRTDAGTVVAVPDTGQKAVATALAWATQQASDMSVQSALDGSGASKLSTADAGGGVSEADWLAFRVATVLDIDAGASVDHQSGWYTSADAGADDERIVLGGYAGLLTKAAEGIDLLDSSVVTKLAYRDTGVSLRLGTGESLSADRVIVTVPLGVLKSGVLEFDPALPFAHRGAIADLGMGTLDKVWLQFDEPFWSTAAPLWTTVGGDEDFRVWINMMPLTGEPVLVGLVAGDTALRLAGADDATVLAAALRGLTPFYVPPTPTPTPTPTV</sequence>
<keyword evidence="2" id="KW-0732">Signal</keyword>
<dbReference type="PROSITE" id="PS51257">
    <property type="entry name" value="PROKAR_LIPOPROTEIN"/>
    <property type="match status" value="1"/>
</dbReference>
<evidence type="ECO:0000313" key="4">
    <source>
        <dbReference type="EMBL" id="TFB84316.1"/>
    </source>
</evidence>
<dbReference type="Gene3D" id="3.50.50.60">
    <property type="entry name" value="FAD/NAD(P)-binding domain"/>
    <property type="match status" value="2"/>
</dbReference>
<accession>A0ABY2I8V0</accession>
<evidence type="ECO:0000313" key="5">
    <source>
        <dbReference type="Proteomes" id="UP000297608"/>
    </source>
</evidence>
<dbReference type="InterPro" id="IPR002937">
    <property type="entry name" value="Amino_oxidase"/>
</dbReference>
<keyword evidence="5" id="KW-1185">Reference proteome</keyword>
<dbReference type="Gene3D" id="3.90.660.10">
    <property type="match status" value="1"/>
</dbReference>